<evidence type="ECO:0000313" key="3">
    <source>
        <dbReference type="Proteomes" id="UP000298112"/>
    </source>
</evidence>
<keyword evidence="1" id="KW-0732">Signal</keyword>
<proteinExistence type="predicted"/>
<evidence type="ECO:0000313" key="2">
    <source>
        <dbReference type="EMBL" id="TGM46251.1"/>
    </source>
</evidence>
<sequence>MISFSKFFILVCLVLFPGLMAVANSKTKKVKTQGWNLKNQKGNWKPMDLVWEESSGAVAPEFRYGKQYHLVAGQNKILLTRKVFRANNQILNETKEVSSKLYESWMQKLFQTGITTLTFESPPTEIITGVSYNYVSFQLGSAKSRFYYRLEERKEPSWKQKNTIIHIIERMKP</sequence>
<evidence type="ECO:0000256" key="1">
    <source>
        <dbReference type="SAM" id="SignalP"/>
    </source>
</evidence>
<feature type="signal peptide" evidence="1">
    <location>
        <begin position="1"/>
        <end position="23"/>
    </location>
</feature>
<reference evidence="3" key="1">
    <citation type="journal article" date="2019" name="PLoS Negl. Trop. Dis.">
        <title>Revisiting the worldwide diversity of Leptospira species in the environment.</title>
        <authorList>
            <person name="Vincent A.T."/>
            <person name="Schiettekatte O."/>
            <person name="Bourhy P."/>
            <person name="Veyrier F.J."/>
            <person name="Picardeau M."/>
        </authorList>
    </citation>
    <scope>NUCLEOTIDE SEQUENCE [LARGE SCALE GENOMIC DNA]</scope>
    <source>
        <strain evidence="3">201601955</strain>
    </source>
</reference>
<name>A0ABY2NK86_9LEPT</name>
<protein>
    <submittedName>
        <fullName evidence="2">Permease</fullName>
    </submittedName>
</protein>
<comment type="caution">
    <text evidence="2">The sequence shown here is derived from an EMBL/GenBank/DDBJ whole genome shotgun (WGS) entry which is preliminary data.</text>
</comment>
<accession>A0ABY2NK86</accession>
<keyword evidence="3" id="KW-1185">Reference proteome</keyword>
<dbReference type="Proteomes" id="UP000298112">
    <property type="component" value="Unassembled WGS sequence"/>
</dbReference>
<dbReference type="EMBL" id="RQHF01000035">
    <property type="protein sequence ID" value="TGM46251.1"/>
    <property type="molecule type" value="Genomic_DNA"/>
</dbReference>
<gene>
    <name evidence="2" type="ORF">EHQ95_16560</name>
</gene>
<feature type="chain" id="PRO_5046249470" evidence="1">
    <location>
        <begin position="24"/>
        <end position="173"/>
    </location>
</feature>
<organism evidence="2 3">
    <name type="scientific">Leptospira vanthielii</name>
    <dbReference type="NCBI Taxonomy" id="293085"/>
    <lineage>
        <taxon>Bacteria</taxon>
        <taxon>Pseudomonadati</taxon>
        <taxon>Spirochaetota</taxon>
        <taxon>Spirochaetia</taxon>
        <taxon>Leptospirales</taxon>
        <taxon>Leptospiraceae</taxon>
        <taxon>Leptospira</taxon>
    </lineage>
</organism>